<feature type="region of interest" description="Disordered" evidence="7">
    <location>
        <begin position="241"/>
        <end position="300"/>
    </location>
</feature>
<accession>A0ABQ8HK85</accession>
<dbReference type="Pfam" id="PF04844">
    <property type="entry name" value="Ovate"/>
    <property type="match status" value="1"/>
</dbReference>
<feature type="compositionally biased region" description="Polar residues" evidence="7">
    <location>
        <begin position="280"/>
        <end position="294"/>
    </location>
</feature>
<evidence type="ECO:0000313" key="10">
    <source>
        <dbReference type="Proteomes" id="UP000827721"/>
    </source>
</evidence>
<protein>
    <recommendedName>
        <fullName evidence="6">Transcription repressor</fullName>
    </recommendedName>
    <alternativeName>
        <fullName evidence="6">Ovate family protein</fullName>
    </alternativeName>
</protein>
<dbReference type="NCBIfam" id="TIGR01568">
    <property type="entry name" value="A_thal_3678"/>
    <property type="match status" value="1"/>
</dbReference>
<evidence type="ECO:0000256" key="4">
    <source>
        <dbReference type="ARBA" id="ARBA00023163"/>
    </source>
</evidence>
<organism evidence="9 10">
    <name type="scientific">Xanthoceras sorbifolium</name>
    <dbReference type="NCBI Taxonomy" id="99658"/>
    <lineage>
        <taxon>Eukaryota</taxon>
        <taxon>Viridiplantae</taxon>
        <taxon>Streptophyta</taxon>
        <taxon>Embryophyta</taxon>
        <taxon>Tracheophyta</taxon>
        <taxon>Spermatophyta</taxon>
        <taxon>Magnoliopsida</taxon>
        <taxon>eudicotyledons</taxon>
        <taxon>Gunneridae</taxon>
        <taxon>Pentapetalae</taxon>
        <taxon>rosids</taxon>
        <taxon>malvids</taxon>
        <taxon>Sapindales</taxon>
        <taxon>Sapindaceae</taxon>
        <taxon>Xanthoceroideae</taxon>
        <taxon>Xanthoceras</taxon>
    </lineage>
</organism>
<feature type="compositionally biased region" description="Polar residues" evidence="7">
    <location>
        <begin position="55"/>
        <end position="64"/>
    </location>
</feature>
<keyword evidence="5 6" id="KW-0539">Nucleus</keyword>
<dbReference type="InterPro" id="IPR025830">
    <property type="entry name" value="DNA_bnd_dom_ovate"/>
</dbReference>
<dbReference type="EMBL" id="JAFEMO010000009">
    <property type="protein sequence ID" value="KAH7564767.1"/>
    <property type="molecule type" value="Genomic_DNA"/>
</dbReference>
<keyword evidence="10" id="KW-1185">Reference proteome</keyword>
<evidence type="ECO:0000256" key="6">
    <source>
        <dbReference type="RuleBase" id="RU367028"/>
    </source>
</evidence>
<feature type="compositionally biased region" description="Basic residues" evidence="7">
    <location>
        <begin position="27"/>
        <end position="41"/>
    </location>
</feature>
<evidence type="ECO:0000256" key="7">
    <source>
        <dbReference type="SAM" id="MobiDB-lite"/>
    </source>
</evidence>
<feature type="domain" description="OVATE" evidence="8">
    <location>
        <begin position="339"/>
        <end position="398"/>
    </location>
</feature>
<dbReference type="PANTHER" id="PTHR33057:SF128">
    <property type="entry name" value="TRANSCRIPTION REPRESSOR OFP3"/>
    <property type="match status" value="1"/>
</dbReference>
<reference evidence="9 10" key="1">
    <citation type="submission" date="2021-02" db="EMBL/GenBank/DDBJ databases">
        <title>Plant Genome Project.</title>
        <authorList>
            <person name="Zhang R.-G."/>
        </authorList>
    </citation>
    <scope>NUCLEOTIDE SEQUENCE [LARGE SCALE GENOMIC DNA]</scope>
    <source>
        <tissue evidence="9">Leaves</tissue>
    </source>
</reference>
<evidence type="ECO:0000259" key="8">
    <source>
        <dbReference type="PROSITE" id="PS51754"/>
    </source>
</evidence>
<sequence>MGNYRFRFSDMMPNAWFYKLKDMSKTKTMHPVKKNQPKSKKPAAAEKKSHHKLHNNITSQPRYSYNYLTSSSETPFKPGEFYNSPVNRKASDTHFPDSSSRKSSTSIRRNSRRKTVYKPSPRHFSSSVVSPGKCTCQVKVQESPDYFISSSESSLFYSEEEEDDFVDPDDPEEVSWPDSCNCEVTSSTTDIIIDINSNETFTERVEKLAGFGPISELELPPILTKPAAKLHDQKITSEVTKFRTSSEQAKAAHHHHNHQSLSVKIFKELESVRTQKQHRTSPVTRKSSSKNSTGIKLRANSPRIARKRIQAYAARKSNSSSNTYATKPQKRSLSESFIVVKSSLDPQKDFRDSMEEMILENNIRHTKDLEDLLACYLSLNSNEYHDLIVKAFEQVWSDMNTLRL</sequence>
<dbReference type="Proteomes" id="UP000827721">
    <property type="component" value="Unassembled WGS sequence"/>
</dbReference>
<evidence type="ECO:0000256" key="5">
    <source>
        <dbReference type="ARBA" id="ARBA00023242"/>
    </source>
</evidence>
<comment type="function">
    <text evidence="6">Transcriptional repressor that regulates multiple aspects of plant growth and development.</text>
</comment>
<gene>
    <name evidence="9" type="ORF">JRO89_XS09G0023000</name>
</gene>
<dbReference type="PANTHER" id="PTHR33057">
    <property type="entry name" value="TRANSCRIPTION REPRESSOR OFP7-RELATED"/>
    <property type="match status" value="1"/>
</dbReference>
<evidence type="ECO:0000256" key="3">
    <source>
        <dbReference type="ARBA" id="ARBA00023015"/>
    </source>
</evidence>
<dbReference type="InterPro" id="IPR038933">
    <property type="entry name" value="Ovate"/>
</dbReference>
<comment type="subcellular location">
    <subcellularLocation>
        <location evidence="1 6">Nucleus</location>
    </subcellularLocation>
</comment>
<name>A0ABQ8HK85_9ROSI</name>
<dbReference type="InterPro" id="IPR006458">
    <property type="entry name" value="Ovate_C"/>
</dbReference>
<evidence type="ECO:0000256" key="1">
    <source>
        <dbReference type="ARBA" id="ARBA00004123"/>
    </source>
</evidence>
<comment type="caution">
    <text evidence="9">The sequence shown here is derived from an EMBL/GenBank/DDBJ whole genome shotgun (WGS) entry which is preliminary data.</text>
</comment>
<keyword evidence="2 6" id="KW-0678">Repressor</keyword>
<feature type="region of interest" description="Disordered" evidence="7">
    <location>
        <begin position="27"/>
        <end position="64"/>
    </location>
</feature>
<proteinExistence type="predicted"/>
<evidence type="ECO:0000313" key="9">
    <source>
        <dbReference type="EMBL" id="KAH7564767.1"/>
    </source>
</evidence>
<keyword evidence="3 6" id="KW-0805">Transcription regulation</keyword>
<evidence type="ECO:0000256" key="2">
    <source>
        <dbReference type="ARBA" id="ARBA00022491"/>
    </source>
</evidence>
<dbReference type="Pfam" id="PF13724">
    <property type="entry name" value="DNA_binding_2"/>
    <property type="match status" value="1"/>
</dbReference>
<keyword evidence="4 6" id="KW-0804">Transcription</keyword>
<feature type="region of interest" description="Disordered" evidence="7">
    <location>
        <begin position="78"/>
        <end position="125"/>
    </location>
</feature>
<dbReference type="PROSITE" id="PS51754">
    <property type="entry name" value="OVATE"/>
    <property type="match status" value="1"/>
</dbReference>